<evidence type="ECO:0000259" key="35">
    <source>
        <dbReference type="SMART" id="SM00829"/>
    </source>
</evidence>
<comment type="catalytic activity">
    <reaction evidence="25">
        <text>dodecanal + NADP(+) = (2E)-dodecenal + NADPH + H(+)</text>
        <dbReference type="Rhea" id="RHEA:50784"/>
        <dbReference type="ChEBI" id="CHEBI:15378"/>
        <dbReference type="ChEBI" id="CHEBI:27836"/>
        <dbReference type="ChEBI" id="CHEBI:57783"/>
        <dbReference type="ChEBI" id="CHEBI:58349"/>
        <dbReference type="ChEBI" id="CHEBI:133741"/>
    </reaction>
    <physiologicalReaction direction="right-to-left" evidence="25">
        <dbReference type="Rhea" id="RHEA:50786"/>
    </physiologicalReaction>
</comment>
<dbReference type="InterPro" id="IPR014190">
    <property type="entry name" value="PTGR1"/>
</dbReference>
<evidence type="ECO:0000256" key="23">
    <source>
        <dbReference type="ARBA" id="ARBA00047871"/>
    </source>
</evidence>
<dbReference type="PANTHER" id="PTHR43205">
    <property type="entry name" value="PROSTAGLANDIN REDUCTASE"/>
    <property type="match status" value="1"/>
</dbReference>
<comment type="catalytic activity">
    <reaction evidence="33">
        <text>an n-alkanal + NADP(+) = an alk-2-enal + NADPH + H(+)</text>
        <dbReference type="Rhea" id="RHEA:13737"/>
        <dbReference type="ChEBI" id="CHEBI:12834"/>
        <dbReference type="ChEBI" id="CHEBI:13757"/>
        <dbReference type="ChEBI" id="CHEBI:15378"/>
        <dbReference type="ChEBI" id="CHEBI:57783"/>
        <dbReference type="ChEBI" id="CHEBI:58349"/>
        <dbReference type="EC" id="1.3.1.74"/>
    </reaction>
    <physiologicalReaction direction="right-to-left" evidence="33">
        <dbReference type="Rhea" id="RHEA:13739"/>
    </physiologicalReaction>
</comment>
<evidence type="ECO:0000256" key="20">
    <source>
        <dbReference type="ARBA" id="ARBA00047461"/>
    </source>
</evidence>
<evidence type="ECO:0000256" key="10">
    <source>
        <dbReference type="ARBA" id="ARBA00022832"/>
    </source>
</evidence>
<sequence length="328" mass="36026">MVIAKKWILSKYFDGKAKASDIKLETEELSETLKDGEILCEAVWLTVDPYMRIFIDSIKEGEVMFGSQVARVLKSNNSKYPEGTYVLGQMGWCTHSIVSNESQVEKLPEMGDLPLSLALGIMGMPGMTAYFGFLEKCEPKAGEIVLVNAAAGAVGSAVGQIAKIKECKVIAFAGTAEKCTWLKEELGFDHVFNYKCTDLDKALSTVAPEGIDCYFDNVGGDFTSTVLKHMNSLGRVCICGSISAYNSQAPPSGPYPFLDILTKKLTVRGFLIFSYSDRFHEGQKQMLEWIQSGLVKYKETVTEGFENMPSAFFGLFEGHNIGKAVVKA</sequence>
<comment type="catalytic activity">
    <reaction evidence="26">
        <text>nonan-2-one + NADP(+) = (3E)-nonen-2-one + NADPH + H(+)</text>
        <dbReference type="Rhea" id="RHEA:50616"/>
        <dbReference type="ChEBI" id="CHEBI:15378"/>
        <dbReference type="ChEBI" id="CHEBI:57783"/>
        <dbReference type="ChEBI" id="CHEBI:58349"/>
        <dbReference type="ChEBI" id="CHEBI:77927"/>
        <dbReference type="ChEBI" id="CHEBI:133457"/>
    </reaction>
    <physiologicalReaction direction="right-to-left" evidence="26">
        <dbReference type="Rhea" id="RHEA:50618"/>
    </physiologicalReaction>
</comment>
<dbReference type="EC" id="1.3.1.74" evidence="5"/>
<keyword evidence="10" id="KW-0276">Fatty acid metabolism</keyword>
<comment type="catalytic activity">
    <reaction evidence="24">
        <text>13,14-dihydro-15-oxo-prostaglandin F1alpha + NADP(+) = 15-oxoprostaglandin F1alpha + NADPH + H(+)</text>
        <dbReference type="Rhea" id="RHEA:50592"/>
        <dbReference type="ChEBI" id="CHEBI:15378"/>
        <dbReference type="ChEBI" id="CHEBI:57783"/>
        <dbReference type="ChEBI" id="CHEBI:58349"/>
        <dbReference type="ChEBI" id="CHEBI:79072"/>
        <dbReference type="ChEBI" id="CHEBI:133411"/>
    </reaction>
    <physiologicalReaction direction="right-to-left" evidence="24">
        <dbReference type="Rhea" id="RHEA:50594"/>
    </physiologicalReaction>
</comment>
<keyword evidence="37" id="KW-1185">Reference proteome</keyword>
<comment type="similarity">
    <text evidence="2">Belongs to the NADP-dependent oxidoreductase L4BD family.</text>
</comment>
<reference evidence="36" key="1">
    <citation type="submission" date="2021-01" db="EMBL/GenBank/DDBJ databases">
        <authorList>
            <person name="Li R."/>
            <person name="Bekaert M."/>
        </authorList>
    </citation>
    <scope>NUCLEOTIDE SEQUENCE</scope>
    <source>
        <strain evidence="36">Farmed</strain>
    </source>
</reference>
<comment type="catalytic activity">
    <reaction evidence="34">
        <text>hexanal + NADP(+) = (E)-hex-2-enal + NADPH + H(+)</text>
        <dbReference type="Rhea" id="RHEA:50776"/>
        <dbReference type="ChEBI" id="CHEBI:15378"/>
        <dbReference type="ChEBI" id="CHEBI:28913"/>
        <dbReference type="ChEBI" id="CHEBI:57783"/>
        <dbReference type="ChEBI" id="CHEBI:58349"/>
        <dbReference type="ChEBI" id="CHEBI:88528"/>
    </reaction>
    <physiologicalReaction direction="right-to-left" evidence="34">
        <dbReference type="Rhea" id="RHEA:50778"/>
    </physiologicalReaction>
</comment>
<evidence type="ECO:0000256" key="15">
    <source>
        <dbReference type="ARBA" id="ARBA00023278"/>
    </source>
</evidence>
<evidence type="ECO:0000256" key="27">
    <source>
        <dbReference type="ARBA" id="ARBA00048290"/>
    </source>
</evidence>
<dbReference type="Gene3D" id="3.40.50.720">
    <property type="entry name" value="NAD(P)-binding Rossmann-like Domain"/>
    <property type="match status" value="1"/>
</dbReference>
<evidence type="ECO:0000256" key="32">
    <source>
        <dbReference type="ARBA" id="ARBA00049070"/>
    </source>
</evidence>
<comment type="catalytic activity">
    <reaction evidence="20">
        <text>octanal + NADP(+) = (2E)-octenal + NADPH + H(+)</text>
        <dbReference type="Rhea" id="RHEA:50780"/>
        <dbReference type="ChEBI" id="CHEBI:15378"/>
        <dbReference type="ChEBI" id="CHEBI:17935"/>
        <dbReference type="ChEBI" id="CHEBI:57783"/>
        <dbReference type="ChEBI" id="CHEBI:58349"/>
        <dbReference type="ChEBI" id="CHEBI:61748"/>
    </reaction>
    <physiologicalReaction direction="right-to-left" evidence="20">
        <dbReference type="Rhea" id="RHEA:50782"/>
    </physiologicalReaction>
</comment>
<dbReference type="Proteomes" id="UP000597762">
    <property type="component" value="Unassembled WGS sequence"/>
</dbReference>
<dbReference type="InterPro" id="IPR041694">
    <property type="entry name" value="ADH_N_2"/>
</dbReference>
<dbReference type="Pfam" id="PF00107">
    <property type="entry name" value="ADH_zinc_N"/>
    <property type="match status" value="1"/>
</dbReference>
<evidence type="ECO:0000256" key="16">
    <source>
        <dbReference type="ARBA" id="ARBA00031851"/>
    </source>
</evidence>
<keyword evidence="12" id="KW-0007">Acetylation</keyword>
<comment type="catalytic activity">
    <reaction evidence="29">
        <text>20-hydroxy-leukotriene B4 + NADP(+) = 12-oxo-20-hydroxy-leukotriene B4 + NADPH + H(+)</text>
        <dbReference type="Rhea" id="RHEA:51208"/>
        <dbReference type="ChEBI" id="CHEBI:15378"/>
        <dbReference type="ChEBI" id="CHEBI:57460"/>
        <dbReference type="ChEBI" id="CHEBI:57783"/>
        <dbReference type="ChEBI" id="CHEBI:58349"/>
        <dbReference type="ChEBI" id="CHEBI:133346"/>
    </reaction>
    <physiologicalReaction direction="left-to-right" evidence="29">
        <dbReference type="Rhea" id="RHEA:51209"/>
    </physiologicalReaction>
</comment>
<comment type="catalytic activity">
    <reaction evidence="22">
        <text>pentan-2-one + NADP(+) = (E)-pent-3-en-2-one + NADPH + H(+)</text>
        <dbReference type="Rhea" id="RHEA:50788"/>
        <dbReference type="ChEBI" id="CHEBI:15378"/>
        <dbReference type="ChEBI" id="CHEBI:16472"/>
        <dbReference type="ChEBI" id="CHEBI:57783"/>
        <dbReference type="ChEBI" id="CHEBI:58349"/>
        <dbReference type="ChEBI" id="CHEBI:145276"/>
    </reaction>
    <physiologicalReaction direction="right-to-left" evidence="22">
        <dbReference type="Rhea" id="RHEA:50790"/>
    </physiologicalReaction>
</comment>
<keyword evidence="11" id="KW-0521">NADP</keyword>
<evidence type="ECO:0000256" key="19">
    <source>
        <dbReference type="ARBA" id="ARBA00033119"/>
    </source>
</evidence>
<evidence type="ECO:0000256" key="22">
    <source>
        <dbReference type="ARBA" id="ARBA00047742"/>
    </source>
</evidence>
<evidence type="ECO:0000256" key="28">
    <source>
        <dbReference type="ARBA" id="ARBA00048387"/>
    </source>
</evidence>
<evidence type="ECO:0000256" key="12">
    <source>
        <dbReference type="ARBA" id="ARBA00022990"/>
    </source>
</evidence>
<dbReference type="InterPro" id="IPR036291">
    <property type="entry name" value="NAD(P)-bd_dom_sf"/>
</dbReference>
<comment type="catalytic activity">
    <reaction evidence="27">
        <text>13,14-dihydro-15-oxo-PGF2alpha + NADP(+) = 15-oxoprostaglandin F2alpha + NADPH + H(+)</text>
        <dbReference type="Rhea" id="RHEA:50588"/>
        <dbReference type="ChEBI" id="CHEBI:15378"/>
        <dbReference type="ChEBI" id="CHEBI:57783"/>
        <dbReference type="ChEBI" id="CHEBI:58349"/>
        <dbReference type="ChEBI" id="CHEBI:133374"/>
        <dbReference type="ChEBI" id="CHEBI:133409"/>
    </reaction>
    <physiologicalReaction direction="right-to-left" evidence="27">
        <dbReference type="Rhea" id="RHEA:50590"/>
    </physiologicalReaction>
</comment>
<keyword evidence="15" id="KW-0379">Hydroxylation</keyword>
<comment type="catalytic activity">
    <reaction evidence="23">
        <text>leukotriene B4 + NADP(+) = 12-oxo-leukotriene B4 + NADPH + H(+)</text>
        <dbReference type="Rhea" id="RHEA:50608"/>
        <dbReference type="ChEBI" id="CHEBI:15378"/>
        <dbReference type="ChEBI" id="CHEBI:57461"/>
        <dbReference type="ChEBI" id="CHEBI:57783"/>
        <dbReference type="ChEBI" id="CHEBI:58349"/>
        <dbReference type="ChEBI" id="CHEBI:133309"/>
    </reaction>
    <physiologicalReaction direction="left-to-right" evidence="23">
        <dbReference type="Rhea" id="RHEA:50609"/>
    </physiologicalReaction>
</comment>
<evidence type="ECO:0000256" key="3">
    <source>
        <dbReference type="ARBA" id="ARBA00011852"/>
    </source>
</evidence>
<dbReference type="AlphaFoldDB" id="A0A812C5X3"/>
<comment type="catalytic activity">
    <reaction evidence="21">
        <text>decanal + NADP(+) = (2E)-decenal + NADPH + H(+)</text>
        <dbReference type="Rhea" id="RHEA:50612"/>
        <dbReference type="ChEBI" id="CHEBI:15378"/>
        <dbReference type="ChEBI" id="CHEBI:31457"/>
        <dbReference type="ChEBI" id="CHEBI:57783"/>
        <dbReference type="ChEBI" id="CHEBI:58349"/>
        <dbReference type="ChEBI" id="CHEBI:133455"/>
    </reaction>
    <physiologicalReaction direction="right-to-left" evidence="21">
        <dbReference type="Rhea" id="RHEA:50614"/>
    </physiologicalReaction>
</comment>
<evidence type="ECO:0000256" key="29">
    <source>
        <dbReference type="ARBA" id="ARBA00048591"/>
    </source>
</evidence>
<evidence type="ECO:0000256" key="9">
    <source>
        <dbReference type="ARBA" id="ARBA00022553"/>
    </source>
</evidence>
<organism evidence="36 37">
    <name type="scientific">Acanthosepion pharaonis</name>
    <name type="common">Pharaoh cuttlefish</name>
    <name type="synonym">Sepia pharaonis</name>
    <dbReference type="NCBI Taxonomy" id="158019"/>
    <lineage>
        <taxon>Eukaryota</taxon>
        <taxon>Metazoa</taxon>
        <taxon>Spiralia</taxon>
        <taxon>Lophotrochozoa</taxon>
        <taxon>Mollusca</taxon>
        <taxon>Cephalopoda</taxon>
        <taxon>Coleoidea</taxon>
        <taxon>Decapodiformes</taxon>
        <taxon>Sepiida</taxon>
        <taxon>Sepiina</taxon>
        <taxon>Sepiidae</taxon>
        <taxon>Acanthosepion</taxon>
    </lineage>
</organism>
<evidence type="ECO:0000256" key="18">
    <source>
        <dbReference type="ARBA" id="ARBA00032297"/>
    </source>
</evidence>
<proteinExistence type="inferred from homology"/>
<dbReference type="InterPro" id="IPR020843">
    <property type="entry name" value="ER"/>
</dbReference>
<evidence type="ECO:0000256" key="4">
    <source>
        <dbReference type="ARBA" id="ARBA00011981"/>
    </source>
</evidence>
<evidence type="ECO:0000256" key="26">
    <source>
        <dbReference type="ARBA" id="ARBA00048066"/>
    </source>
</evidence>
<evidence type="ECO:0000256" key="14">
    <source>
        <dbReference type="ARBA" id="ARBA00023098"/>
    </source>
</evidence>
<evidence type="ECO:0000256" key="30">
    <source>
        <dbReference type="ARBA" id="ARBA00048953"/>
    </source>
</evidence>
<evidence type="ECO:0000256" key="33">
    <source>
        <dbReference type="ARBA" id="ARBA00049179"/>
    </source>
</evidence>
<evidence type="ECO:0000256" key="21">
    <source>
        <dbReference type="ARBA" id="ARBA00047617"/>
    </source>
</evidence>
<comment type="subcellular location">
    <subcellularLocation>
        <location evidence="1">Cytoplasm</location>
    </subcellularLocation>
</comment>
<comment type="subunit">
    <text evidence="3">Monomer or homodimer.</text>
</comment>
<comment type="catalytic activity">
    <reaction evidence="31">
        <text>(5S,12S)-dihydroxy-(6E,10E,12E,14Z)-eicosatetraenoate + NADP(+) = 12-oxo-(5S)-hydroxy-(6E,8E,10E,14Z)-eicosatetraenoate + NADPH + H(+)</text>
        <dbReference type="Rhea" id="RHEA:51212"/>
        <dbReference type="ChEBI" id="CHEBI:15378"/>
        <dbReference type="ChEBI" id="CHEBI:57783"/>
        <dbReference type="ChEBI" id="CHEBI:58349"/>
        <dbReference type="ChEBI" id="CHEBI:133974"/>
        <dbReference type="ChEBI" id="CHEBI:133975"/>
    </reaction>
    <physiologicalReaction direction="left-to-right" evidence="31">
        <dbReference type="Rhea" id="RHEA:51213"/>
    </physiologicalReaction>
</comment>
<dbReference type="FunFam" id="3.40.50.720:FF:000121">
    <property type="entry name" value="Prostaglandin reductase 2"/>
    <property type="match status" value="1"/>
</dbReference>
<dbReference type="SUPFAM" id="SSF50129">
    <property type="entry name" value="GroES-like"/>
    <property type="match status" value="2"/>
</dbReference>
<dbReference type="OrthoDB" id="809632at2759"/>
<keyword evidence="9" id="KW-0597">Phosphoprotein</keyword>
<evidence type="ECO:0000256" key="5">
    <source>
        <dbReference type="ARBA" id="ARBA00012410"/>
    </source>
</evidence>
<dbReference type="SMART" id="SM00829">
    <property type="entry name" value="PKS_ER"/>
    <property type="match status" value="1"/>
</dbReference>
<dbReference type="GO" id="GO:0032440">
    <property type="term" value="F:2-alkenal reductase [NAD(P)H] activity"/>
    <property type="evidence" value="ECO:0007669"/>
    <property type="project" value="UniProtKB-EC"/>
</dbReference>
<evidence type="ECO:0000256" key="8">
    <source>
        <dbReference type="ARBA" id="ARBA00022501"/>
    </source>
</evidence>
<evidence type="ECO:0000313" key="37">
    <source>
        <dbReference type="Proteomes" id="UP000597762"/>
    </source>
</evidence>
<evidence type="ECO:0000256" key="17">
    <source>
        <dbReference type="ARBA" id="ARBA00032255"/>
    </source>
</evidence>
<dbReference type="EMBL" id="CAHIKZ030001213">
    <property type="protein sequence ID" value="CAE1256472.1"/>
    <property type="molecule type" value="Genomic_DNA"/>
</dbReference>
<dbReference type="InterPro" id="IPR045010">
    <property type="entry name" value="MDR_fam"/>
</dbReference>
<evidence type="ECO:0000256" key="24">
    <source>
        <dbReference type="ARBA" id="ARBA00047878"/>
    </source>
</evidence>
<gene>
    <name evidence="36" type="ORF">SPHA_30203</name>
</gene>
<protein>
    <recommendedName>
        <fullName evidence="6">Prostaglandin reductase 1</fullName>
        <ecNumber evidence="4">1.3.1.48</ecNumber>
        <ecNumber evidence="5">1.3.1.74</ecNumber>
    </recommendedName>
    <alternativeName>
        <fullName evidence="19">15-oxoprostaglandin 13-reductase</fullName>
    </alternativeName>
    <alternativeName>
        <fullName evidence="17">Dithiolethione-inducible gene 1 protein</fullName>
    </alternativeName>
    <alternativeName>
        <fullName evidence="16">Leukotriene B4 12-hydroxydehydrogenase</fullName>
    </alternativeName>
    <alternativeName>
        <fullName evidence="18">NAD(P)H-dependent alkenal/one oxidoreductase</fullName>
    </alternativeName>
</protein>
<comment type="catalytic activity">
    <reaction evidence="28">
        <text>4-hydroxynonanal + NADP(+) = (E)-4-hydroxynon-2-enal + NADPH + H(+)</text>
        <dbReference type="Rhea" id="RHEA:64736"/>
        <dbReference type="ChEBI" id="CHEBI:15378"/>
        <dbReference type="ChEBI" id="CHEBI:57783"/>
        <dbReference type="ChEBI" id="CHEBI:58349"/>
        <dbReference type="ChEBI" id="CHEBI:58968"/>
        <dbReference type="ChEBI" id="CHEBI:156112"/>
    </reaction>
    <physiologicalReaction direction="right-to-left" evidence="28">
        <dbReference type="Rhea" id="RHEA:64738"/>
    </physiologicalReaction>
</comment>
<comment type="catalytic activity">
    <reaction evidence="32">
        <text>13,14-dihydro-15-oxo-prostaglandin E1 + NADP(+) = 15-oxoprostaglandin E1 + NADPH + H(+)</text>
        <dbReference type="Rhea" id="RHEA:50584"/>
        <dbReference type="ChEBI" id="CHEBI:15378"/>
        <dbReference type="ChEBI" id="CHEBI:57401"/>
        <dbReference type="ChEBI" id="CHEBI:57783"/>
        <dbReference type="ChEBI" id="CHEBI:58349"/>
        <dbReference type="ChEBI" id="CHEBI:133408"/>
    </reaction>
    <physiologicalReaction direction="right-to-left" evidence="32">
        <dbReference type="Rhea" id="RHEA:50586"/>
    </physiologicalReaction>
</comment>
<keyword evidence="13 36" id="KW-0560">Oxidoreductase</keyword>
<evidence type="ECO:0000256" key="13">
    <source>
        <dbReference type="ARBA" id="ARBA00023002"/>
    </source>
</evidence>
<evidence type="ECO:0000256" key="7">
    <source>
        <dbReference type="ARBA" id="ARBA00022490"/>
    </source>
</evidence>
<dbReference type="EC" id="1.3.1.48" evidence="4"/>
<dbReference type="InterPro" id="IPR011032">
    <property type="entry name" value="GroES-like_sf"/>
</dbReference>
<dbReference type="GO" id="GO:0005737">
    <property type="term" value="C:cytoplasm"/>
    <property type="evidence" value="ECO:0007669"/>
    <property type="project" value="UniProtKB-SubCell"/>
</dbReference>
<keyword evidence="14" id="KW-0443">Lipid metabolism</keyword>
<evidence type="ECO:0000256" key="11">
    <source>
        <dbReference type="ARBA" id="ARBA00022857"/>
    </source>
</evidence>
<keyword evidence="8" id="KW-0644">Prostaglandin metabolism</keyword>
<comment type="catalytic activity">
    <reaction evidence="30">
        <text>6-trans-leukotriene B4 + NADP(+) = 12-oxo-(5S)-hydroxy-(6E,8E,10E,14Z)-eicosatetraenoate + NADPH + H(+)</text>
        <dbReference type="Rhea" id="RHEA:51204"/>
        <dbReference type="ChEBI" id="CHEBI:15378"/>
        <dbReference type="ChEBI" id="CHEBI:57783"/>
        <dbReference type="ChEBI" id="CHEBI:58349"/>
        <dbReference type="ChEBI" id="CHEBI:90723"/>
        <dbReference type="ChEBI" id="CHEBI:133974"/>
    </reaction>
    <physiologicalReaction direction="left-to-right" evidence="30">
        <dbReference type="Rhea" id="RHEA:51205"/>
    </physiologicalReaction>
</comment>
<dbReference type="GO" id="GO:0047522">
    <property type="term" value="F:15-oxoprostaglandin 13-reductase [NAD(P)+] activity"/>
    <property type="evidence" value="ECO:0007669"/>
    <property type="project" value="UniProtKB-EC"/>
</dbReference>
<keyword evidence="7" id="KW-0963">Cytoplasm</keyword>
<evidence type="ECO:0000313" key="36">
    <source>
        <dbReference type="EMBL" id="CAE1256472.1"/>
    </source>
</evidence>
<evidence type="ECO:0000256" key="25">
    <source>
        <dbReference type="ARBA" id="ARBA00047903"/>
    </source>
</evidence>
<comment type="caution">
    <text evidence="36">The sequence shown here is derived from an EMBL/GenBank/DDBJ whole genome shotgun (WGS) entry which is preliminary data.</text>
</comment>
<evidence type="ECO:0000256" key="31">
    <source>
        <dbReference type="ARBA" id="ARBA00049068"/>
    </source>
</evidence>
<name>A0A812C5X3_ACAPH</name>
<evidence type="ECO:0000256" key="2">
    <source>
        <dbReference type="ARBA" id="ARBA00010460"/>
    </source>
</evidence>
<evidence type="ECO:0000256" key="1">
    <source>
        <dbReference type="ARBA" id="ARBA00004496"/>
    </source>
</evidence>
<dbReference type="Gene3D" id="3.90.180.10">
    <property type="entry name" value="Medium-chain alcohol dehydrogenases, catalytic domain"/>
    <property type="match status" value="1"/>
</dbReference>
<accession>A0A812C5X3</accession>
<dbReference type="PANTHER" id="PTHR43205:SF7">
    <property type="entry name" value="PROSTAGLANDIN REDUCTASE 1"/>
    <property type="match status" value="1"/>
</dbReference>
<dbReference type="CDD" id="cd08294">
    <property type="entry name" value="leukotriene_B4_DH_like"/>
    <property type="match status" value="1"/>
</dbReference>
<dbReference type="InterPro" id="IPR013149">
    <property type="entry name" value="ADH-like_C"/>
</dbReference>
<feature type="domain" description="Enoyl reductase (ER)" evidence="35">
    <location>
        <begin position="18"/>
        <end position="326"/>
    </location>
</feature>
<dbReference type="SUPFAM" id="SSF51735">
    <property type="entry name" value="NAD(P)-binding Rossmann-fold domains"/>
    <property type="match status" value="1"/>
</dbReference>
<evidence type="ECO:0000256" key="6">
    <source>
        <dbReference type="ARBA" id="ARBA00020651"/>
    </source>
</evidence>
<dbReference type="Pfam" id="PF16884">
    <property type="entry name" value="ADH_N_2"/>
    <property type="match status" value="1"/>
</dbReference>
<evidence type="ECO:0000256" key="34">
    <source>
        <dbReference type="ARBA" id="ARBA00049368"/>
    </source>
</evidence>
<dbReference type="GO" id="GO:0006693">
    <property type="term" value="P:prostaglandin metabolic process"/>
    <property type="evidence" value="ECO:0007669"/>
    <property type="project" value="UniProtKB-KW"/>
</dbReference>